<dbReference type="InterPro" id="IPR007896">
    <property type="entry name" value="BTP_bacteria"/>
</dbReference>
<keyword evidence="4" id="KW-1185">Reference proteome</keyword>
<evidence type="ECO:0000313" key="3">
    <source>
        <dbReference type="EMBL" id="MFC7409352.1"/>
    </source>
</evidence>
<feature type="transmembrane region" description="Helical" evidence="1">
    <location>
        <begin position="36"/>
        <end position="59"/>
    </location>
</feature>
<keyword evidence="1" id="KW-1133">Transmembrane helix</keyword>
<dbReference type="RefSeq" id="WP_382222937.1">
    <property type="nucleotide sequence ID" value="NZ_JBHTCA010000006.1"/>
</dbReference>
<sequence>MSPRNRRIVQAVLYESVAIAIVTPALGWMFNEPMGSALGLSVAMSTVALTWNYLFNWFFERWEARQVVRGRSLARRVAHGIGFEGGLALLLVPLVAHWLDMSYWNALITDLGLLLFFLVYTMVFTWVFDRVFGLPASALPTPAS</sequence>
<feature type="transmembrane region" description="Helical" evidence="1">
    <location>
        <begin position="80"/>
        <end position="99"/>
    </location>
</feature>
<feature type="domain" description="Chlorhexidine efflux transporter" evidence="2">
    <location>
        <begin position="4"/>
        <end position="65"/>
    </location>
</feature>
<dbReference type="Proteomes" id="UP001596501">
    <property type="component" value="Unassembled WGS sequence"/>
</dbReference>
<feature type="transmembrane region" description="Helical" evidence="1">
    <location>
        <begin position="12"/>
        <end position="30"/>
    </location>
</feature>
<gene>
    <name evidence="3" type="ORF">ACFQPB_10810</name>
</gene>
<name>A0ABW2QL27_9BURK</name>
<keyword evidence="1" id="KW-0472">Membrane</keyword>
<proteinExistence type="predicted"/>
<organism evidence="3 4">
    <name type="scientific">Hydrogenophaga atypica</name>
    <dbReference type="NCBI Taxonomy" id="249409"/>
    <lineage>
        <taxon>Bacteria</taxon>
        <taxon>Pseudomonadati</taxon>
        <taxon>Pseudomonadota</taxon>
        <taxon>Betaproteobacteria</taxon>
        <taxon>Burkholderiales</taxon>
        <taxon>Comamonadaceae</taxon>
        <taxon>Hydrogenophaga</taxon>
    </lineage>
</organism>
<evidence type="ECO:0000313" key="4">
    <source>
        <dbReference type="Proteomes" id="UP001596501"/>
    </source>
</evidence>
<feature type="domain" description="Chlorhexidine efflux transporter" evidence="2">
    <location>
        <begin position="71"/>
        <end position="133"/>
    </location>
</feature>
<dbReference type="Pfam" id="PF05232">
    <property type="entry name" value="BTP"/>
    <property type="match status" value="2"/>
</dbReference>
<comment type="caution">
    <text evidence="3">The sequence shown here is derived from an EMBL/GenBank/DDBJ whole genome shotgun (WGS) entry which is preliminary data.</text>
</comment>
<dbReference type="EMBL" id="JBHTCA010000006">
    <property type="protein sequence ID" value="MFC7409352.1"/>
    <property type="molecule type" value="Genomic_DNA"/>
</dbReference>
<reference evidence="4" key="1">
    <citation type="journal article" date="2019" name="Int. J. Syst. Evol. Microbiol.">
        <title>The Global Catalogue of Microorganisms (GCM) 10K type strain sequencing project: providing services to taxonomists for standard genome sequencing and annotation.</title>
        <authorList>
            <consortium name="The Broad Institute Genomics Platform"/>
            <consortium name="The Broad Institute Genome Sequencing Center for Infectious Disease"/>
            <person name="Wu L."/>
            <person name="Ma J."/>
        </authorList>
    </citation>
    <scope>NUCLEOTIDE SEQUENCE [LARGE SCALE GENOMIC DNA]</scope>
    <source>
        <strain evidence="4">CGMCC 1.12371</strain>
    </source>
</reference>
<accession>A0ABW2QL27</accession>
<dbReference type="InterPro" id="IPR058208">
    <property type="entry name" value="PACE"/>
</dbReference>
<evidence type="ECO:0000259" key="2">
    <source>
        <dbReference type="Pfam" id="PF05232"/>
    </source>
</evidence>
<feature type="transmembrane region" description="Helical" evidence="1">
    <location>
        <begin position="111"/>
        <end position="128"/>
    </location>
</feature>
<dbReference type="NCBIfam" id="NF033664">
    <property type="entry name" value="PACE_transport"/>
    <property type="match status" value="1"/>
</dbReference>
<keyword evidence="1" id="KW-0812">Transmembrane</keyword>
<evidence type="ECO:0000256" key="1">
    <source>
        <dbReference type="SAM" id="Phobius"/>
    </source>
</evidence>
<protein>
    <submittedName>
        <fullName evidence="3">PACE efflux transporter</fullName>
    </submittedName>
</protein>